<name>A0A383AVM5_9ZZZZ</name>
<reference evidence="2" key="1">
    <citation type="submission" date="2018-05" db="EMBL/GenBank/DDBJ databases">
        <authorList>
            <person name="Lanie J.A."/>
            <person name="Ng W.-L."/>
            <person name="Kazmierczak K.M."/>
            <person name="Andrzejewski T.M."/>
            <person name="Davidsen T.M."/>
            <person name="Wayne K.J."/>
            <person name="Tettelin H."/>
            <person name="Glass J.I."/>
            <person name="Rusch D."/>
            <person name="Podicherti R."/>
            <person name="Tsui H.-C.T."/>
            <person name="Winkler M.E."/>
        </authorList>
    </citation>
    <scope>NUCLEOTIDE SEQUENCE</scope>
</reference>
<proteinExistence type="predicted"/>
<gene>
    <name evidence="2" type="ORF">METZ01_LOCUS464568</name>
</gene>
<organism evidence="2">
    <name type="scientific">marine metagenome</name>
    <dbReference type="NCBI Taxonomy" id="408172"/>
    <lineage>
        <taxon>unclassified sequences</taxon>
        <taxon>metagenomes</taxon>
        <taxon>ecological metagenomes</taxon>
    </lineage>
</organism>
<feature type="region of interest" description="Disordered" evidence="1">
    <location>
        <begin position="1"/>
        <end position="23"/>
    </location>
</feature>
<feature type="compositionally biased region" description="Basic and acidic residues" evidence="1">
    <location>
        <begin position="1"/>
        <end position="10"/>
    </location>
</feature>
<evidence type="ECO:0000256" key="1">
    <source>
        <dbReference type="SAM" id="MobiDB-lite"/>
    </source>
</evidence>
<evidence type="ECO:0000313" key="2">
    <source>
        <dbReference type="EMBL" id="SVE11714.1"/>
    </source>
</evidence>
<dbReference type="AlphaFoldDB" id="A0A383AVM5"/>
<accession>A0A383AVM5</accession>
<protein>
    <submittedName>
        <fullName evidence="2">Uncharacterized protein</fullName>
    </submittedName>
</protein>
<feature type="non-terminal residue" evidence="2">
    <location>
        <position position="45"/>
    </location>
</feature>
<feature type="compositionally biased region" description="Polar residues" evidence="1">
    <location>
        <begin position="12"/>
        <end position="23"/>
    </location>
</feature>
<dbReference type="EMBL" id="UINC01195243">
    <property type="protein sequence ID" value="SVE11714.1"/>
    <property type="molecule type" value="Genomic_DNA"/>
</dbReference>
<sequence>MSEVKVDKISPKTGTSMTVGDSGDTFTVPSGATLTVAGALNVTGT</sequence>